<keyword evidence="3" id="KW-1185">Reference proteome</keyword>
<dbReference type="EMBL" id="JAPTGB010000007">
    <property type="protein sequence ID" value="MCZ0860449.1"/>
    <property type="molecule type" value="Genomic_DNA"/>
</dbReference>
<dbReference type="SUPFAM" id="SSF159894">
    <property type="entry name" value="YgaC/TfoX-N like"/>
    <property type="match status" value="1"/>
</dbReference>
<dbReference type="RefSeq" id="WP_268924663.1">
    <property type="nucleotide sequence ID" value="NZ_JAPTGB010000007.1"/>
</dbReference>
<evidence type="ECO:0000259" key="1">
    <source>
        <dbReference type="Pfam" id="PF04993"/>
    </source>
</evidence>
<protein>
    <submittedName>
        <fullName evidence="2">TfoX/Sxy family protein</fullName>
    </submittedName>
</protein>
<evidence type="ECO:0000313" key="3">
    <source>
        <dbReference type="Proteomes" id="UP001141422"/>
    </source>
</evidence>
<feature type="domain" description="TfoX N-terminal" evidence="1">
    <location>
        <begin position="15"/>
        <end position="76"/>
    </location>
</feature>
<reference evidence="2" key="1">
    <citation type="submission" date="2022-12" db="EMBL/GenBank/DDBJ databases">
        <title>Isolation and characterisation of novel Methanocorpusculum spp. from native Australian herbivores indicates the genus is ancestrally host-associated.</title>
        <authorList>
            <person name="Volmer J.G."/>
            <person name="Soo R.M."/>
            <person name="Evans P.N."/>
            <person name="Hoedt E.C."/>
            <person name="Astorga Alsina A.L."/>
            <person name="Woodcroft B.J."/>
            <person name="Tyson G.W."/>
            <person name="Hugenholtz P."/>
            <person name="Morrison M."/>
        </authorList>
    </citation>
    <scope>NUCLEOTIDE SEQUENCE</scope>
    <source>
        <strain evidence="2">MG</strain>
    </source>
</reference>
<sequence length="105" mass="12070">MASTEEFVRYVCDMIDEAGSIRYRKMFGEYGIYCDDVYCACICDNLLFVKITEGGKQLLPNTEITFPYEGSKTKCFLITEFDDQKLLVQLIRTTCGELKKSKFGQ</sequence>
<comment type="caution">
    <text evidence="2">The sequence shown here is derived from an EMBL/GenBank/DDBJ whole genome shotgun (WGS) entry which is preliminary data.</text>
</comment>
<dbReference type="Gene3D" id="3.30.1460.30">
    <property type="entry name" value="YgaC/TfoX-N like chaperone"/>
    <property type="match status" value="1"/>
</dbReference>
<dbReference type="Pfam" id="PF04993">
    <property type="entry name" value="TfoX_N"/>
    <property type="match status" value="1"/>
</dbReference>
<gene>
    <name evidence="2" type="ORF">O0S10_04290</name>
</gene>
<proteinExistence type="predicted"/>
<organism evidence="2 3">
    <name type="scientific">Methanocorpusculum petauri</name>
    <dbReference type="NCBI Taxonomy" id="3002863"/>
    <lineage>
        <taxon>Archaea</taxon>
        <taxon>Methanobacteriati</taxon>
        <taxon>Methanobacteriota</taxon>
        <taxon>Stenosarchaea group</taxon>
        <taxon>Methanomicrobia</taxon>
        <taxon>Methanomicrobiales</taxon>
        <taxon>Methanocorpusculaceae</taxon>
        <taxon>Methanocorpusculum</taxon>
    </lineage>
</organism>
<dbReference type="Proteomes" id="UP001141422">
    <property type="component" value="Unassembled WGS sequence"/>
</dbReference>
<dbReference type="InterPro" id="IPR007076">
    <property type="entry name" value="TfoX_N"/>
</dbReference>
<evidence type="ECO:0000313" key="2">
    <source>
        <dbReference type="EMBL" id="MCZ0860449.1"/>
    </source>
</evidence>
<accession>A0ABT4IGI5</accession>
<name>A0ABT4IGI5_9EURY</name>